<proteinExistence type="predicted"/>
<organism evidence="1 2">
    <name type="scientific">Marinobacterium stanieri</name>
    <dbReference type="NCBI Taxonomy" id="49186"/>
    <lineage>
        <taxon>Bacteria</taxon>
        <taxon>Pseudomonadati</taxon>
        <taxon>Pseudomonadota</taxon>
        <taxon>Gammaproteobacteria</taxon>
        <taxon>Oceanospirillales</taxon>
        <taxon>Oceanospirillaceae</taxon>
        <taxon>Marinobacterium</taxon>
    </lineage>
</organism>
<evidence type="ECO:0000313" key="1">
    <source>
        <dbReference type="EMBL" id="SIR02498.1"/>
    </source>
</evidence>
<dbReference type="Proteomes" id="UP000186895">
    <property type="component" value="Unassembled WGS sequence"/>
</dbReference>
<gene>
    <name evidence="1" type="ORF">SAMN05421647_11461</name>
</gene>
<reference evidence="2" key="1">
    <citation type="submission" date="2017-01" db="EMBL/GenBank/DDBJ databases">
        <authorList>
            <person name="Varghese N."/>
            <person name="Submissions S."/>
        </authorList>
    </citation>
    <scope>NUCLEOTIDE SEQUENCE [LARGE SCALE GENOMIC DNA]</scope>
    <source>
        <strain evidence="2">DSM 7027</strain>
    </source>
</reference>
<dbReference type="AlphaFoldDB" id="A0A1N6XJE8"/>
<keyword evidence="2" id="KW-1185">Reference proteome</keyword>
<dbReference type="EMBL" id="FTMN01000014">
    <property type="protein sequence ID" value="SIR02498.1"/>
    <property type="molecule type" value="Genomic_DNA"/>
</dbReference>
<sequence>MTLFSVPVGAGQGVTTINDINLELLEAYRCYLYCYRKPCDITPLDLSTQRMRLMAVTGVLKRMRFCDITQSDFFSKLPLPLVLRKQPPVILAYQEIKLIFN</sequence>
<evidence type="ECO:0000313" key="2">
    <source>
        <dbReference type="Proteomes" id="UP000186895"/>
    </source>
</evidence>
<dbReference type="STRING" id="49186.SAMN05421647_11461"/>
<protein>
    <submittedName>
        <fullName evidence="1">Uncharacterized protein</fullName>
    </submittedName>
</protein>
<name>A0A1N6XJE8_9GAMM</name>
<accession>A0A1N6XJE8</accession>
<dbReference type="RefSeq" id="WP_076466318.1">
    <property type="nucleotide sequence ID" value="NZ_FTMN01000014.1"/>
</dbReference>